<evidence type="ECO:0000313" key="3">
    <source>
        <dbReference type="Proteomes" id="UP000251047"/>
    </source>
</evidence>
<dbReference type="EMBL" id="PHQP01000037">
    <property type="protein sequence ID" value="RAV33926.1"/>
    <property type="molecule type" value="Genomic_DNA"/>
</dbReference>
<name>A0A364VBI6_9CORY</name>
<evidence type="ECO:0000313" key="2">
    <source>
        <dbReference type="EMBL" id="RAV33926.1"/>
    </source>
</evidence>
<sequence>MIFSRPTNPEAQPRYGFSDAHPNPVGASITDLESGRQICAELDRAIVTVFLAGASVCNAVGERAEGERG</sequence>
<organism evidence="2 3">
    <name type="scientific">Corynebacterium heidelbergense</name>
    <dbReference type="NCBI Taxonomy" id="2055947"/>
    <lineage>
        <taxon>Bacteria</taxon>
        <taxon>Bacillati</taxon>
        <taxon>Actinomycetota</taxon>
        <taxon>Actinomycetes</taxon>
        <taxon>Mycobacteriales</taxon>
        <taxon>Corynebacteriaceae</taxon>
        <taxon>Corynebacterium</taxon>
    </lineage>
</organism>
<feature type="compositionally biased region" description="Polar residues" evidence="1">
    <location>
        <begin position="1"/>
        <end position="10"/>
    </location>
</feature>
<reference evidence="2 3" key="1">
    <citation type="journal article" date="2018" name="Syst. Appl. Microbiol.">
        <title>Corynebacterium heidelbergense sp. nov., isolated from the preen glands of Egyptian geese (Alopochen aegyptiacus).</title>
        <authorList>
            <person name="Braun M.S."/>
            <person name="Wang E."/>
            <person name="Zimmermann S."/>
            <person name="Wink M."/>
        </authorList>
    </citation>
    <scope>NUCLEOTIDE SEQUENCE [LARGE SCALE GENOMIC DNA]</scope>
    <source>
        <strain evidence="2 3">DSM 104638</strain>
    </source>
</reference>
<gene>
    <name evidence="2" type="ORF">CWC39_05870</name>
</gene>
<comment type="caution">
    <text evidence="2">The sequence shown here is derived from an EMBL/GenBank/DDBJ whole genome shotgun (WGS) entry which is preliminary data.</text>
</comment>
<protein>
    <submittedName>
        <fullName evidence="2">Uncharacterized protein</fullName>
    </submittedName>
</protein>
<proteinExistence type="predicted"/>
<feature type="region of interest" description="Disordered" evidence="1">
    <location>
        <begin position="1"/>
        <end position="24"/>
    </location>
</feature>
<accession>A0A364VBI6</accession>
<dbReference type="Proteomes" id="UP000251047">
    <property type="component" value="Unassembled WGS sequence"/>
</dbReference>
<dbReference type="AlphaFoldDB" id="A0A364VBI6"/>
<evidence type="ECO:0000256" key="1">
    <source>
        <dbReference type="SAM" id="MobiDB-lite"/>
    </source>
</evidence>